<dbReference type="InterPro" id="IPR000182">
    <property type="entry name" value="GNAT_dom"/>
</dbReference>
<organism evidence="3 4">
    <name type="scientific">Chaetomidium leptoderma</name>
    <dbReference type="NCBI Taxonomy" id="669021"/>
    <lineage>
        <taxon>Eukaryota</taxon>
        <taxon>Fungi</taxon>
        <taxon>Dikarya</taxon>
        <taxon>Ascomycota</taxon>
        <taxon>Pezizomycotina</taxon>
        <taxon>Sordariomycetes</taxon>
        <taxon>Sordariomycetidae</taxon>
        <taxon>Sordariales</taxon>
        <taxon>Chaetomiaceae</taxon>
        <taxon>Chaetomidium</taxon>
    </lineage>
</organism>
<feature type="compositionally biased region" description="Pro residues" evidence="1">
    <location>
        <begin position="11"/>
        <end position="22"/>
    </location>
</feature>
<dbReference type="GO" id="GO:0016747">
    <property type="term" value="F:acyltransferase activity, transferring groups other than amino-acyl groups"/>
    <property type="evidence" value="ECO:0007669"/>
    <property type="project" value="InterPro"/>
</dbReference>
<protein>
    <submittedName>
        <fullName evidence="3">GNAT domain-containing protein</fullName>
    </submittedName>
</protein>
<dbReference type="PANTHER" id="PTHR43792">
    <property type="entry name" value="GNAT FAMILY, PUTATIVE (AFU_ORTHOLOGUE AFUA_3G00765)-RELATED-RELATED"/>
    <property type="match status" value="1"/>
</dbReference>
<evidence type="ECO:0000256" key="1">
    <source>
        <dbReference type="SAM" id="MobiDB-lite"/>
    </source>
</evidence>
<dbReference type="Gene3D" id="3.40.630.30">
    <property type="match status" value="1"/>
</dbReference>
<evidence type="ECO:0000313" key="3">
    <source>
        <dbReference type="EMBL" id="KAK4156911.1"/>
    </source>
</evidence>
<dbReference type="PROSITE" id="PS51186">
    <property type="entry name" value="GNAT"/>
    <property type="match status" value="1"/>
</dbReference>
<dbReference type="SUPFAM" id="SSF55729">
    <property type="entry name" value="Acyl-CoA N-acyltransferases (Nat)"/>
    <property type="match status" value="1"/>
</dbReference>
<reference evidence="3" key="2">
    <citation type="submission" date="2023-05" db="EMBL/GenBank/DDBJ databases">
        <authorList>
            <consortium name="Lawrence Berkeley National Laboratory"/>
            <person name="Steindorff A."/>
            <person name="Hensen N."/>
            <person name="Bonometti L."/>
            <person name="Westerberg I."/>
            <person name="Brannstrom I.O."/>
            <person name="Guillou S."/>
            <person name="Cros-Aarteil S."/>
            <person name="Calhoun S."/>
            <person name="Haridas S."/>
            <person name="Kuo A."/>
            <person name="Mondo S."/>
            <person name="Pangilinan J."/>
            <person name="Riley R."/>
            <person name="Labutti K."/>
            <person name="Andreopoulos B."/>
            <person name="Lipzen A."/>
            <person name="Chen C."/>
            <person name="Yanf M."/>
            <person name="Daum C."/>
            <person name="Ng V."/>
            <person name="Clum A."/>
            <person name="Ohm R."/>
            <person name="Martin F."/>
            <person name="Silar P."/>
            <person name="Natvig D."/>
            <person name="Lalanne C."/>
            <person name="Gautier V."/>
            <person name="Ament-Velasquez S.L."/>
            <person name="Kruys A."/>
            <person name="Hutchinson M.I."/>
            <person name="Powell A.J."/>
            <person name="Barry K."/>
            <person name="Miller A.N."/>
            <person name="Grigoriev I.V."/>
            <person name="Debuchy R."/>
            <person name="Gladieux P."/>
            <person name="Thoren M.H."/>
            <person name="Johannesson H."/>
        </authorList>
    </citation>
    <scope>NUCLEOTIDE SEQUENCE</scope>
    <source>
        <strain evidence="3">CBS 538.74</strain>
    </source>
</reference>
<keyword evidence="4" id="KW-1185">Reference proteome</keyword>
<reference evidence="3" key="1">
    <citation type="journal article" date="2023" name="Mol. Phylogenet. Evol.">
        <title>Genome-scale phylogeny and comparative genomics of the fungal order Sordariales.</title>
        <authorList>
            <person name="Hensen N."/>
            <person name="Bonometti L."/>
            <person name="Westerberg I."/>
            <person name="Brannstrom I.O."/>
            <person name="Guillou S."/>
            <person name="Cros-Aarteil S."/>
            <person name="Calhoun S."/>
            <person name="Haridas S."/>
            <person name="Kuo A."/>
            <person name="Mondo S."/>
            <person name="Pangilinan J."/>
            <person name="Riley R."/>
            <person name="LaButti K."/>
            <person name="Andreopoulos B."/>
            <person name="Lipzen A."/>
            <person name="Chen C."/>
            <person name="Yan M."/>
            <person name="Daum C."/>
            <person name="Ng V."/>
            <person name="Clum A."/>
            <person name="Steindorff A."/>
            <person name="Ohm R.A."/>
            <person name="Martin F."/>
            <person name="Silar P."/>
            <person name="Natvig D.O."/>
            <person name="Lalanne C."/>
            <person name="Gautier V."/>
            <person name="Ament-Velasquez S.L."/>
            <person name="Kruys A."/>
            <person name="Hutchinson M.I."/>
            <person name="Powell A.J."/>
            <person name="Barry K."/>
            <person name="Miller A.N."/>
            <person name="Grigoriev I.V."/>
            <person name="Debuchy R."/>
            <person name="Gladieux P."/>
            <person name="Hiltunen Thoren M."/>
            <person name="Johannesson H."/>
        </authorList>
    </citation>
    <scope>NUCLEOTIDE SEQUENCE</scope>
    <source>
        <strain evidence="3">CBS 538.74</strain>
    </source>
</reference>
<dbReference type="InterPro" id="IPR051531">
    <property type="entry name" value="N-acetyltransferase"/>
</dbReference>
<evidence type="ECO:0000313" key="4">
    <source>
        <dbReference type="Proteomes" id="UP001302745"/>
    </source>
</evidence>
<sequence>MSTALETPSAVPRPAPGLPPDPASFVRVRTTLPRRPLPPNAARPPVLTPRLVLRPLTLDDLPAVAELRSQPEVMHWTMLGRVDQDLDETRAKLETFLPPNDEKTYNFAICDRETGALIGLGGCHRWGSSFGWPEVGYMIRKEFWGKGLATEFLRGFLAAWAGLEREEVEVEVDERTVAGEGVKGVDGLVREQIIAVTAEGNGRSQGVLEKAGYEWFVDWLAQDFTKGSGPDSKVLLPTYRHFPGGETGASGQ</sequence>
<dbReference type="InterPro" id="IPR016181">
    <property type="entry name" value="Acyl_CoA_acyltransferase"/>
</dbReference>
<feature type="region of interest" description="Disordered" evidence="1">
    <location>
        <begin position="1"/>
        <end position="23"/>
    </location>
</feature>
<name>A0AAN6VU42_9PEZI</name>
<dbReference type="Proteomes" id="UP001302745">
    <property type="component" value="Unassembled WGS sequence"/>
</dbReference>
<comment type="caution">
    <text evidence="3">The sequence shown here is derived from an EMBL/GenBank/DDBJ whole genome shotgun (WGS) entry which is preliminary data.</text>
</comment>
<gene>
    <name evidence="3" type="ORF">C8A00DRAFT_30233</name>
</gene>
<dbReference type="AlphaFoldDB" id="A0AAN6VU42"/>
<evidence type="ECO:0000259" key="2">
    <source>
        <dbReference type="PROSITE" id="PS51186"/>
    </source>
</evidence>
<feature type="domain" description="N-acetyltransferase" evidence="2">
    <location>
        <begin position="51"/>
        <end position="225"/>
    </location>
</feature>
<dbReference type="Pfam" id="PF13302">
    <property type="entry name" value="Acetyltransf_3"/>
    <property type="match status" value="1"/>
</dbReference>
<dbReference type="EMBL" id="MU856859">
    <property type="protein sequence ID" value="KAK4156911.1"/>
    <property type="molecule type" value="Genomic_DNA"/>
</dbReference>
<accession>A0AAN6VU42</accession>
<proteinExistence type="predicted"/>
<dbReference type="PANTHER" id="PTHR43792:SF1">
    <property type="entry name" value="N-ACETYLTRANSFERASE DOMAIN-CONTAINING PROTEIN"/>
    <property type="match status" value="1"/>
</dbReference>